<feature type="transmembrane region" description="Helical" evidence="5">
    <location>
        <begin position="349"/>
        <end position="371"/>
    </location>
</feature>
<feature type="transmembrane region" description="Helical" evidence="5">
    <location>
        <begin position="148"/>
        <end position="173"/>
    </location>
</feature>
<dbReference type="InterPro" id="IPR011701">
    <property type="entry name" value="MFS"/>
</dbReference>
<feature type="transmembrane region" description="Helical" evidence="5">
    <location>
        <begin position="116"/>
        <end position="136"/>
    </location>
</feature>
<keyword evidence="2 5" id="KW-0812">Transmembrane</keyword>
<feature type="transmembrane region" description="Helical" evidence="5">
    <location>
        <begin position="413"/>
        <end position="433"/>
    </location>
</feature>
<reference evidence="7 8" key="1">
    <citation type="submission" date="2020-08" db="EMBL/GenBank/DDBJ databases">
        <title>Draft genome sequence of Parasphingopyxis sp. GrpM-11.</title>
        <authorList>
            <person name="Oh J."/>
            <person name="Roh D.-H."/>
        </authorList>
    </citation>
    <scope>NUCLEOTIDE SEQUENCE [LARGE SCALE GENOMIC DNA]</scope>
    <source>
        <strain evidence="7 8">GrpM-11</strain>
    </source>
</reference>
<organism evidence="7 8">
    <name type="scientific">Parasphingopyxis marina</name>
    <dbReference type="NCBI Taxonomy" id="2761622"/>
    <lineage>
        <taxon>Bacteria</taxon>
        <taxon>Pseudomonadati</taxon>
        <taxon>Pseudomonadota</taxon>
        <taxon>Alphaproteobacteria</taxon>
        <taxon>Sphingomonadales</taxon>
        <taxon>Sphingomonadaceae</taxon>
        <taxon>Parasphingopyxis</taxon>
    </lineage>
</organism>
<dbReference type="RefSeq" id="WP_185799929.1">
    <property type="nucleotide sequence ID" value="NZ_JACJVJ010000001.1"/>
</dbReference>
<dbReference type="EMBL" id="JACJVJ010000001">
    <property type="protein sequence ID" value="MBC2776662.1"/>
    <property type="molecule type" value="Genomic_DNA"/>
</dbReference>
<comment type="subcellular location">
    <subcellularLocation>
        <location evidence="1">Membrane</location>
        <topology evidence="1">Multi-pass membrane protein</topology>
    </subcellularLocation>
</comment>
<dbReference type="AlphaFoldDB" id="A0A842HUH1"/>
<dbReference type="GO" id="GO:0046943">
    <property type="term" value="F:carboxylic acid transmembrane transporter activity"/>
    <property type="evidence" value="ECO:0007669"/>
    <property type="project" value="TreeGrafter"/>
</dbReference>
<evidence type="ECO:0000259" key="6">
    <source>
        <dbReference type="PROSITE" id="PS50850"/>
    </source>
</evidence>
<evidence type="ECO:0000256" key="2">
    <source>
        <dbReference type="ARBA" id="ARBA00022692"/>
    </source>
</evidence>
<keyword evidence="8" id="KW-1185">Reference proteome</keyword>
<comment type="caution">
    <text evidence="7">The sequence shown here is derived from an EMBL/GenBank/DDBJ whole genome shotgun (WGS) entry which is preliminary data.</text>
</comment>
<accession>A0A842HUH1</accession>
<evidence type="ECO:0000313" key="8">
    <source>
        <dbReference type="Proteomes" id="UP000564378"/>
    </source>
</evidence>
<feature type="transmembrane region" description="Helical" evidence="5">
    <location>
        <begin position="299"/>
        <end position="316"/>
    </location>
</feature>
<dbReference type="Proteomes" id="UP000564378">
    <property type="component" value="Unassembled WGS sequence"/>
</dbReference>
<proteinExistence type="predicted"/>
<evidence type="ECO:0000256" key="1">
    <source>
        <dbReference type="ARBA" id="ARBA00004141"/>
    </source>
</evidence>
<dbReference type="GO" id="GO:0005886">
    <property type="term" value="C:plasma membrane"/>
    <property type="evidence" value="ECO:0007669"/>
    <property type="project" value="TreeGrafter"/>
</dbReference>
<feature type="domain" description="Major facilitator superfamily (MFS) profile" evidence="6">
    <location>
        <begin position="24"/>
        <end position="438"/>
    </location>
</feature>
<protein>
    <submittedName>
        <fullName evidence="7">MFS transporter</fullName>
    </submittedName>
</protein>
<feature type="transmembrane region" description="Helical" evidence="5">
    <location>
        <begin position="383"/>
        <end position="407"/>
    </location>
</feature>
<evidence type="ECO:0000313" key="7">
    <source>
        <dbReference type="EMBL" id="MBC2776662.1"/>
    </source>
</evidence>
<evidence type="ECO:0000256" key="3">
    <source>
        <dbReference type="ARBA" id="ARBA00022989"/>
    </source>
</evidence>
<evidence type="ECO:0000256" key="4">
    <source>
        <dbReference type="ARBA" id="ARBA00023136"/>
    </source>
</evidence>
<dbReference type="InterPro" id="IPR036259">
    <property type="entry name" value="MFS_trans_sf"/>
</dbReference>
<gene>
    <name evidence="7" type="ORF">H6P80_03410</name>
</gene>
<sequence length="452" mass="47549">MASSVHSIDSVLEQPAMGRYRWGIYAFCGLLMALEGYDAYIVANLAPFIARSLDIPIPSMGFVFTAQAAGMALGFYTIPVLADRIGRRGIVLIGSATFGVLTILSTMVGTLGEFTFVRFLAFGALGGTMPNIVALVTELMPESRRGKLITWLFIGHGLGASLAGLVGPTFIAWHSWEAAFWAGGIALLLLVPVLYVYLPESCRYLVTRDAADPRIGETLRKVDPGLTFAPGTVFVTDEIQASGSPVAGLFRDGRALMTLLLWIAMGGALCSVASFSAWLPSYLHVLGGLDPSTATRMSSFSAFGAITGPILLTFLMKRFGMPASLTMTLFVSFFAMAALTLVAQAPVLGWVLGFSFGLLVIGSQAGLNALVASSYPSSNRSTGIGWAGGIGRITSMIGPGLGGAMLAAQWPALWIYSAIAAPLLIAAAAMFIFHITKSAAAPREARLAPARG</sequence>
<keyword evidence="3 5" id="KW-1133">Transmembrane helix</keyword>
<feature type="transmembrane region" description="Helical" evidence="5">
    <location>
        <begin position="323"/>
        <end position="343"/>
    </location>
</feature>
<feature type="transmembrane region" description="Helical" evidence="5">
    <location>
        <begin position="259"/>
        <end position="279"/>
    </location>
</feature>
<dbReference type="PANTHER" id="PTHR23508:SF10">
    <property type="entry name" value="CARBOXYLIC ACID TRANSPORTER PROTEIN HOMOLOG"/>
    <property type="match status" value="1"/>
</dbReference>
<evidence type="ECO:0000256" key="5">
    <source>
        <dbReference type="SAM" id="Phobius"/>
    </source>
</evidence>
<name>A0A842HUH1_9SPHN</name>
<feature type="transmembrane region" description="Helical" evidence="5">
    <location>
        <begin position="22"/>
        <end position="43"/>
    </location>
</feature>
<dbReference type="SUPFAM" id="SSF103473">
    <property type="entry name" value="MFS general substrate transporter"/>
    <property type="match status" value="1"/>
</dbReference>
<keyword evidence="4 5" id="KW-0472">Membrane</keyword>
<dbReference type="Gene3D" id="1.20.1250.20">
    <property type="entry name" value="MFS general substrate transporter like domains"/>
    <property type="match status" value="1"/>
</dbReference>
<feature type="transmembrane region" description="Helical" evidence="5">
    <location>
        <begin position="55"/>
        <end position="78"/>
    </location>
</feature>
<feature type="transmembrane region" description="Helical" evidence="5">
    <location>
        <begin position="90"/>
        <end position="110"/>
    </location>
</feature>
<dbReference type="PROSITE" id="PS50850">
    <property type="entry name" value="MFS"/>
    <property type="match status" value="1"/>
</dbReference>
<dbReference type="PANTHER" id="PTHR23508">
    <property type="entry name" value="CARBOXYLIC ACID TRANSPORTER PROTEIN HOMOLOG"/>
    <property type="match status" value="1"/>
</dbReference>
<dbReference type="Pfam" id="PF07690">
    <property type="entry name" value="MFS_1"/>
    <property type="match status" value="1"/>
</dbReference>
<feature type="transmembrane region" description="Helical" evidence="5">
    <location>
        <begin position="179"/>
        <end position="198"/>
    </location>
</feature>
<dbReference type="InterPro" id="IPR020846">
    <property type="entry name" value="MFS_dom"/>
</dbReference>